<protein>
    <submittedName>
        <fullName evidence="2">Uncharacterized protein</fullName>
    </submittedName>
</protein>
<evidence type="ECO:0000313" key="2">
    <source>
        <dbReference type="EMBL" id="KAL3272021.1"/>
    </source>
</evidence>
<name>A0ABD2N145_9CUCU</name>
<organism evidence="2 3">
    <name type="scientific">Cryptolaemus montrouzieri</name>
    <dbReference type="NCBI Taxonomy" id="559131"/>
    <lineage>
        <taxon>Eukaryota</taxon>
        <taxon>Metazoa</taxon>
        <taxon>Ecdysozoa</taxon>
        <taxon>Arthropoda</taxon>
        <taxon>Hexapoda</taxon>
        <taxon>Insecta</taxon>
        <taxon>Pterygota</taxon>
        <taxon>Neoptera</taxon>
        <taxon>Endopterygota</taxon>
        <taxon>Coleoptera</taxon>
        <taxon>Polyphaga</taxon>
        <taxon>Cucujiformia</taxon>
        <taxon>Coccinelloidea</taxon>
        <taxon>Coccinellidae</taxon>
        <taxon>Scymninae</taxon>
        <taxon>Scymnini</taxon>
        <taxon>Cryptolaemus</taxon>
    </lineage>
</organism>
<reference evidence="2 3" key="1">
    <citation type="journal article" date="2021" name="BMC Biol.">
        <title>Horizontally acquired antibacterial genes associated with adaptive radiation of ladybird beetles.</title>
        <authorList>
            <person name="Li H.S."/>
            <person name="Tang X.F."/>
            <person name="Huang Y.H."/>
            <person name="Xu Z.Y."/>
            <person name="Chen M.L."/>
            <person name="Du X.Y."/>
            <person name="Qiu B.Y."/>
            <person name="Chen P.T."/>
            <person name="Zhang W."/>
            <person name="Slipinski A."/>
            <person name="Escalona H.E."/>
            <person name="Waterhouse R.M."/>
            <person name="Zwick A."/>
            <person name="Pang H."/>
        </authorList>
    </citation>
    <scope>NUCLEOTIDE SEQUENCE [LARGE SCALE GENOMIC DNA]</scope>
    <source>
        <strain evidence="2">SYSU2018</strain>
    </source>
</reference>
<dbReference type="Proteomes" id="UP001516400">
    <property type="component" value="Unassembled WGS sequence"/>
</dbReference>
<dbReference type="EMBL" id="JABFTP020000042">
    <property type="protein sequence ID" value="KAL3272021.1"/>
    <property type="molecule type" value="Genomic_DNA"/>
</dbReference>
<feature type="region of interest" description="Disordered" evidence="1">
    <location>
        <begin position="1"/>
        <end position="34"/>
    </location>
</feature>
<sequence length="118" mass="13825">MDEHFSKKGNMDYESQSLSMPNVEAEDSKCSMGQFTNDQDEEFQIQINSMNYSVNLKQDVKIEEITETIPKVQPDHSDGRGIKLEENLHFTDQFLDNEERSWYGINFSEKRCVSRLHI</sequence>
<evidence type="ECO:0000313" key="3">
    <source>
        <dbReference type="Proteomes" id="UP001516400"/>
    </source>
</evidence>
<accession>A0ABD2N145</accession>
<gene>
    <name evidence="2" type="ORF">HHI36_022487</name>
</gene>
<proteinExistence type="predicted"/>
<evidence type="ECO:0000256" key="1">
    <source>
        <dbReference type="SAM" id="MobiDB-lite"/>
    </source>
</evidence>
<comment type="caution">
    <text evidence="2">The sequence shown here is derived from an EMBL/GenBank/DDBJ whole genome shotgun (WGS) entry which is preliminary data.</text>
</comment>
<keyword evidence="3" id="KW-1185">Reference proteome</keyword>
<dbReference type="AlphaFoldDB" id="A0ABD2N145"/>
<feature type="compositionally biased region" description="Basic and acidic residues" evidence="1">
    <location>
        <begin position="1"/>
        <end position="11"/>
    </location>
</feature>